<feature type="transmembrane region" description="Helical" evidence="2">
    <location>
        <begin position="27"/>
        <end position="52"/>
    </location>
</feature>
<dbReference type="AlphaFoldDB" id="A0A9D3YHH3"/>
<dbReference type="Proteomes" id="UP000828390">
    <property type="component" value="Unassembled WGS sequence"/>
</dbReference>
<name>A0A9D3YHH3_DREPO</name>
<evidence type="ECO:0000313" key="3">
    <source>
        <dbReference type="EMBL" id="KAH3700602.1"/>
    </source>
</evidence>
<comment type="caution">
    <text evidence="3">The sequence shown here is derived from an EMBL/GenBank/DDBJ whole genome shotgun (WGS) entry which is preliminary data.</text>
</comment>
<keyword evidence="2" id="KW-0472">Membrane</keyword>
<feature type="region of interest" description="Disordered" evidence="1">
    <location>
        <begin position="150"/>
        <end position="171"/>
    </location>
</feature>
<keyword evidence="2" id="KW-0812">Transmembrane</keyword>
<proteinExistence type="predicted"/>
<evidence type="ECO:0000256" key="1">
    <source>
        <dbReference type="SAM" id="MobiDB-lite"/>
    </source>
</evidence>
<feature type="compositionally biased region" description="Gly residues" evidence="1">
    <location>
        <begin position="67"/>
        <end position="80"/>
    </location>
</feature>
<accession>A0A9D3YHH3</accession>
<protein>
    <submittedName>
        <fullName evidence="3">Uncharacterized protein</fullName>
    </submittedName>
</protein>
<evidence type="ECO:0000313" key="4">
    <source>
        <dbReference type="Proteomes" id="UP000828390"/>
    </source>
</evidence>
<organism evidence="3 4">
    <name type="scientific">Dreissena polymorpha</name>
    <name type="common">Zebra mussel</name>
    <name type="synonym">Mytilus polymorpha</name>
    <dbReference type="NCBI Taxonomy" id="45954"/>
    <lineage>
        <taxon>Eukaryota</taxon>
        <taxon>Metazoa</taxon>
        <taxon>Spiralia</taxon>
        <taxon>Lophotrochozoa</taxon>
        <taxon>Mollusca</taxon>
        <taxon>Bivalvia</taxon>
        <taxon>Autobranchia</taxon>
        <taxon>Heteroconchia</taxon>
        <taxon>Euheterodonta</taxon>
        <taxon>Imparidentia</taxon>
        <taxon>Neoheterodontei</taxon>
        <taxon>Myida</taxon>
        <taxon>Dreissenoidea</taxon>
        <taxon>Dreissenidae</taxon>
        <taxon>Dreissena</taxon>
    </lineage>
</organism>
<reference evidence="3" key="1">
    <citation type="journal article" date="2019" name="bioRxiv">
        <title>The Genome of the Zebra Mussel, Dreissena polymorpha: A Resource for Invasive Species Research.</title>
        <authorList>
            <person name="McCartney M.A."/>
            <person name="Auch B."/>
            <person name="Kono T."/>
            <person name="Mallez S."/>
            <person name="Zhang Y."/>
            <person name="Obille A."/>
            <person name="Becker A."/>
            <person name="Abrahante J.E."/>
            <person name="Garbe J."/>
            <person name="Badalamenti J.P."/>
            <person name="Herman A."/>
            <person name="Mangelson H."/>
            <person name="Liachko I."/>
            <person name="Sullivan S."/>
            <person name="Sone E.D."/>
            <person name="Koren S."/>
            <person name="Silverstein K.A.T."/>
            <person name="Beckman K.B."/>
            <person name="Gohl D.M."/>
        </authorList>
    </citation>
    <scope>NUCLEOTIDE SEQUENCE</scope>
    <source>
        <strain evidence="3">Duluth1</strain>
        <tissue evidence="3">Whole animal</tissue>
    </source>
</reference>
<keyword evidence="4" id="KW-1185">Reference proteome</keyword>
<feature type="region of interest" description="Disordered" evidence="1">
    <location>
        <begin position="57"/>
        <end position="88"/>
    </location>
</feature>
<keyword evidence="2" id="KW-1133">Transmembrane helix</keyword>
<evidence type="ECO:0000256" key="2">
    <source>
        <dbReference type="SAM" id="Phobius"/>
    </source>
</evidence>
<gene>
    <name evidence="3" type="ORF">DPMN_075580</name>
</gene>
<sequence length="201" mass="22138">MGVCIEIWRARIGCFTHPINCKTTLQVLIVSGFSVSLCIRVTLFLLLAVHGIESNPGPCSRSDNSCGVGGRSSRGKGQGRGPDNNISEIDLFSLPSQASQASEMPQTRRTSRFVSNQPTMNSWLTNYQKERDLSPGHTFDIPSIASSIDSFSESMEPGDAHNTTVTPSEHENPTMTILIDIQKNEKNLTENLISWRNLLMI</sequence>
<reference evidence="3" key="2">
    <citation type="submission" date="2020-11" db="EMBL/GenBank/DDBJ databases">
        <authorList>
            <person name="McCartney M.A."/>
            <person name="Auch B."/>
            <person name="Kono T."/>
            <person name="Mallez S."/>
            <person name="Becker A."/>
            <person name="Gohl D.M."/>
            <person name="Silverstein K.A.T."/>
            <person name="Koren S."/>
            <person name="Bechman K.B."/>
            <person name="Herman A."/>
            <person name="Abrahante J.E."/>
            <person name="Garbe J."/>
        </authorList>
    </citation>
    <scope>NUCLEOTIDE SEQUENCE</scope>
    <source>
        <strain evidence="3">Duluth1</strain>
        <tissue evidence="3">Whole animal</tissue>
    </source>
</reference>
<dbReference type="EMBL" id="JAIWYP010000015">
    <property type="protein sequence ID" value="KAH3700602.1"/>
    <property type="molecule type" value="Genomic_DNA"/>
</dbReference>